<organism evidence="2 3">
    <name type="scientific">Luteolibacter yonseiensis</name>
    <dbReference type="NCBI Taxonomy" id="1144680"/>
    <lineage>
        <taxon>Bacteria</taxon>
        <taxon>Pseudomonadati</taxon>
        <taxon>Verrucomicrobiota</taxon>
        <taxon>Verrucomicrobiia</taxon>
        <taxon>Verrucomicrobiales</taxon>
        <taxon>Verrucomicrobiaceae</taxon>
        <taxon>Luteolibacter</taxon>
    </lineage>
</organism>
<comment type="caution">
    <text evidence="2">The sequence shown here is derived from an EMBL/GenBank/DDBJ whole genome shotgun (WGS) entry which is preliminary data.</text>
</comment>
<keyword evidence="1" id="KW-0472">Membrane</keyword>
<name>A0A934VBF2_9BACT</name>
<gene>
    <name evidence="2" type="ORF">JIN84_09595</name>
</gene>
<protein>
    <recommendedName>
        <fullName evidence="4">CvpA family protein</fullName>
    </recommendedName>
</protein>
<dbReference type="Proteomes" id="UP000600139">
    <property type="component" value="Unassembled WGS sequence"/>
</dbReference>
<evidence type="ECO:0008006" key="4">
    <source>
        <dbReference type="Google" id="ProtNLM"/>
    </source>
</evidence>
<evidence type="ECO:0000256" key="1">
    <source>
        <dbReference type="SAM" id="Phobius"/>
    </source>
</evidence>
<dbReference type="RefSeq" id="WP_200350831.1">
    <property type="nucleotide sequence ID" value="NZ_BAABHZ010000007.1"/>
</dbReference>
<sequence>MSPDLIPSLSLGTAALVLFVLCAGFVMLRGLARMIVGTLTLGISAWVGFRVWQAAPALSFEWLGQSQPWITNGLPVLAFVLVFFLLRKITNFFTSPFGGGSGSSGPRTLAGTVFRLVFALIPASLLWIIGAALVHHAGSIAELKASSGKGKPEQGFVQKLKSTLESTLPADWLAALDPLADPSRLSLAKLIAAQSSPEFAPEIDPATGKPIPRAILVEDPALQTLAREGNFSTLLRHPLLTKALADPKIQQRLRDLAQ</sequence>
<feature type="transmembrane region" description="Helical" evidence="1">
    <location>
        <begin position="31"/>
        <end position="49"/>
    </location>
</feature>
<proteinExistence type="predicted"/>
<evidence type="ECO:0000313" key="3">
    <source>
        <dbReference type="Proteomes" id="UP000600139"/>
    </source>
</evidence>
<keyword evidence="1" id="KW-1133">Transmembrane helix</keyword>
<feature type="transmembrane region" description="Helical" evidence="1">
    <location>
        <begin position="69"/>
        <end position="86"/>
    </location>
</feature>
<reference evidence="2" key="1">
    <citation type="submission" date="2021-01" db="EMBL/GenBank/DDBJ databases">
        <title>Modified the classification status of verrucomicrobia.</title>
        <authorList>
            <person name="Feng X."/>
        </authorList>
    </citation>
    <scope>NUCLEOTIDE SEQUENCE</scope>
    <source>
        <strain evidence="2">JCM 18052</strain>
    </source>
</reference>
<feature type="transmembrane region" description="Helical" evidence="1">
    <location>
        <begin position="113"/>
        <end position="134"/>
    </location>
</feature>
<accession>A0A934VBF2</accession>
<evidence type="ECO:0000313" key="2">
    <source>
        <dbReference type="EMBL" id="MBK1815871.1"/>
    </source>
</evidence>
<dbReference type="AlphaFoldDB" id="A0A934VBF2"/>
<keyword evidence="1" id="KW-0812">Transmembrane</keyword>
<feature type="transmembrane region" description="Helical" evidence="1">
    <location>
        <begin position="6"/>
        <end position="26"/>
    </location>
</feature>
<keyword evidence="3" id="KW-1185">Reference proteome</keyword>
<dbReference type="EMBL" id="JAENIK010000010">
    <property type="protein sequence ID" value="MBK1815871.1"/>
    <property type="molecule type" value="Genomic_DNA"/>
</dbReference>